<dbReference type="Gene3D" id="3.10.350.10">
    <property type="entry name" value="LysM domain"/>
    <property type="match status" value="1"/>
</dbReference>
<dbReference type="Pfam" id="PF01476">
    <property type="entry name" value="LysM"/>
    <property type="match status" value="1"/>
</dbReference>
<dbReference type="OrthoDB" id="5244690at2"/>
<proteinExistence type="predicted"/>
<name>A0A4Y8X3T9_9MICC</name>
<dbReference type="InterPro" id="IPR023346">
    <property type="entry name" value="Lysozyme-like_dom_sf"/>
</dbReference>
<dbReference type="PROSITE" id="PS51782">
    <property type="entry name" value="LYSM"/>
    <property type="match status" value="1"/>
</dbReference>
<evidence type="ECO:0000313" key="1">
    <source>
        <dbReference type="EMBL" id="MBB4882914.1"/>
    </source>
</evidence>
<protein>
    <submittedName>
        <fullName evidence="1">Uncharacterized protein</fullName>
    </submittedName>
</protein>
<evidence type="ECO:0000313" key="2">
    <source>
        <dbReference type="Proteomes" id="UP000560081"/>
    </source>
</evidence>
<dbReference type="EMBL" id="JACHMC010000001">
    <property type="protein sequence ID" value="MBB4882914.1"/>
    <property type="molecule type" value="Genomic_DNA"/>
</dbReference>
<organism evidence="1 2">
    <name type="scientific">Micrococcus flavus</name>
    <dbReference type="NCBI Taxonomy" id="384602"/>
    <lineage>
        <taxon>Bacteria</taxon>
        <taxon>Bacillati</taxon>
        <taxon>Actinomycetota</taxon>
        <taxon>Actinomycetes</taxon>
        <taxon>Micrococcales</taxon>
        <taxon>Micrococcaceae</taxon>
        <taxon>Micrococcus</taxon>
    </lineage>
</organism>
<dbReference type="SUPFAM" id="SSF54106">
    <property type="entry name" value="LysM domain"/>
    <property type="match status" value="1"/>
</dbReference>
<dbReference type="AlphaFoldDB" id="A0A4Y8X3T9"/>
<dbReference type="Proteomes" id="UP000560081">
    <property type="component" value="Unassembled WGS sequence"/>
</dbReference>
<comment type="caution">
    <text evidence="1">The sequence shown here is derived from an EMBL/GenBank/DDBJ whole genome shotgun (WGS) entry which is preliminary data.</text>
</comment>
<reference evidence="1 2" key="1">
    <citation type="submission" date="2020-08" db="EMBL/GenBank/DDBJ databases">
        <title>Sequencing the genomes of 1000 actinobacteria strains.</title>
        <authorList>
            <person name="Klenk H.-P."/>
        </authorList>
    </citation>
    <scope>NUCLEOTIDE SEQUENCE [LARGE SCALE GENOMIC DNA]</scope>
    <source>
        <strain evidence="1 2">DSM 19079</strain>
    </source>
</reference>
<dbReference type="CDD" id="cd00118">
    <property type="entry name" value="LysM"/>
    <property type="match status" value="1"/>
</dbReference>
<accession>A0A4Y8X3T9</accession>
<dbReference type="SMART" id="SM00257">
    <property type="entry name" value="LysM"/>
    <property type="match status" value="1"/>
</dbReference>
<dbReference type="SUPFAM" id="SSF53955">
    <property type="entry name" value="Lysozyme-like"/>
    <property type="match status" value="1"/>
</dbReference>
<sequence>MGLVRRLPTRSDDEGGCRDVLSGRLHNAPAIAAASRRAGVPLSVAAALAEVESGGRNVFGNDRGGVFSRPGRPDVPVTPERVAELRRRVAAGETSNGIGPAQITWPPFFDRADAAGLDLADPEDNLTLGLTILAEHARGDLSPAGLERAGTLYNAGTLAGGVTDYGRRLARAAAAWEERLSGRPPARSEAAGPSASRHDGDPTGTGRTHRVQPGETLWGIARDQGTDVATLRRLNPGIVPERMAVGTPVRLP</sequence>
<dbReference type="InterPro" id="IPR018392">
    <property type="entry name" value="LysM"/>
</dbReference>
<keyword evidence="2" id="KW-1185">Reference proteome</keyword>
<dbReference type="RefSeq" id="WP_135028012.1">
    <property type="nucleotide sequence ID" value="NZ_BMLA01000001.1"/>
</dbReference>
<gene>
    <name evidence="1" type="ORF">BJ976_001265</name>
</gene>
<dbReference type="Gene3D" id="1.10.530.10">
    <property type="match status" value="1"/>
</dbReference>
<dbReference type="InterPro" id="IPR036779">
    <property type="entry name" value="LysM_dom_sf"/>
</dbReference>